<reference evidence="1 2" key="1">
    <citation type="submission" date="2015-04" db="EMBL/GenBank/DDBJ databases">
        <authorList>
            <person name="Syromyatnikov M.Y."/>
            <person name="Popov V.N."/>
        </authorList>
    </citation>
    <scope>NUCLEOTIDE SEQUENCE [LARGE SCALE GENOMIC DNA]</scope>
</reference>
<gene>
    <name evidence="1" type="ORF">CLUMA_CG019342</name>
</gene>
<proteinExistence type="predicted"/>
<evidence type="ECO:0000313" key="2">
    <source>
        <dbReference type="Proteomes" id="UP000183832"/>
    </source>
</evidence>
<sequence length="95" mass="11326">MKIQMRITEYLRSSNLHGFVYLANERNTILRGQFIDKNARFILKLRNNNLKHRMDSQIHATLLLFCGFISYNMRSSTQSSRVLENLNHSYVYKEI</sequence>
<name>A0A1J1J2P8_9DIPT</name>
<evidence type="ECO:0000313" key="1">
    <source>
        <dbReference type="EMBL" id="CRL06234.1"/>
    </source>
</evidence>
<organism evidence="1 2">
    <name type="scientific">Clunio marinus</name>
    <dbReference type="NCBI Taxonomy" id="568069"/>
    <lineage>
        <taxon>Eukaryota</taxon>
        <taxon>Metazoa</taxon>
        <taxon>Ecdysozoa</taxon>
        <taxon>Arthropoda</taxon>
        <taxon>Hexapoda</taxon>
        <taxon>Insecta</taxon>
        <taxon>Pterygota</taxon>
        <taxon>Neoptera</taxon>
        <taxon>Endopterygota</taxon>
        <taxon>Diptera</taxon>
        <taxon>Nematocera</taxon>
        <taxon>Chironomoidea</taxon>
        <taxon>Chironomidae</taxon>
        <taxon>Clunio</taxon>
    </lineage>
</organism>
<dbReference type="Proteomes" id="UP000183832">
    <property type="component" value="Unassembled WGS sequence"/>
</dbReference>
<dbReference type="EMBL" id="CVRI01000066">
    <property type="protein sequence ID" value="CRL06234.1"/>
    <property type="molecule type" value="Genomic_DNA"/>
</dbReference>
<protein>
    <submittedName>
        <fullName evidence="1">CLUMA_CG019342, isoform A</fullName>
    </submittedName>
</protein>
<keyword evidence="2" id="KW-1185">Reference proteome</keyword>
<dbReference type="AlphaFoldDB" id="A0A1J1J2P8"/>
<accession>A0A1J1J2P8</accession>